<evidence type="ECO:0000313" key="2">
    <source>
        <dbReference type="EMBL" id="QDU31097.1"/>
    </source>
</evidence>
<dbReference type="Proteomes" id="UP000315017">
    <property type="component" value="Chromosome"/>
</dbReference>
<dbReference type="RefSeq" id="WP_145097665.1">
    <property type="nucleotide sequence ID" value="NZ_CP036274.1"/>
</dbReference>
<sequence>MFPKRDETKPKFKFRRTPPPNYQDRSVKLKLFALVAMLIGILWIAERWSQPGSWDWFWRLETQQEDVKNRLEPKLSRTAHDEPGTIVQTSKPVEEPIVEKPEATEPDAAELAWRQGWKDIYGQLDPTERTLLFEILAQARGEHTLGPAALDQASKLVVKLNENWNAYGESAFQSLAELKPDDRDAWQKVLREVNERWSVSTRPPLEAAAQGVPLQDEQLKAAQAFQKSLDRLALNLIKDDTPLRPNESDIWFRLMTQAQHSSADELAKQSLKGITYLQMFKQSSHYRGDPIRIRGIVRGGWKATAVHNPWNLKDYYVLWIHPQGGPNSPIVVHLPELPAGFPKVNERAQDGSLTKLHEDVVVDAYFFKRQAYLGLDGTYTAPLLIAKTVSWIPENSPDARSAARNLEYSWPVILTMVASALAISLFFVGFMYWRLREQEQHSPHEKMIAAADMSQLQGVELTPSVEEGLKQLEQDYVPRGK</sequence>
<dbReference type="EMBL" id="CP036274">
    <property type="protein sequence ID" value="QDU31097.1"/>
    <property type="molecule type" value="Genomic_DNA"/>
</dbReference>
<reference evidence="2 3" key="1">
    <citation type="submission" date="2019-02" db="EMBL/GenBank/DDBJ databases">
        <title>Deep-cultivation of Planctomycetes and their phenomic and genomic characterization uncovers novel biology.</title>
        <authorList>
            <person name="Wiegand S."/>
            <person name="Jogler M."/>
            <person name="Boedeker C."/>
            <person name="Pinto D."/>
            <person name="Vollmers J."/>
            <person name="Rivas-Marin E."/>
            <person name="Kohn T."/>
            <person name="Peeters S.H."/>
            <person name="Heuer A."/>
            <person name="Rast P."/>
            <person name="Oberbeckmann S."/>
            <person name="Bunk B."/>
            <person name="Jeske O."/>
            <person name="Meyerdierks A."/>
            <person name="Storesund J.E."/>
            <person name="Kallscheuer N."/>
            <person name="Luecker S."/>
            <person name="Lage O.M."/>
            <person name="Pohl T."/>
            <person name="Merkel B.J."/>
            <person name="Hornburger P."/>
            <person name="Mueller R.-W."/>
            <person name="Bruemmer F."/>
            <person name="Labrenz M."/>
            <person name="Spormann A.M."/>
            <person name="Op den Camp H."/>
            <person name="Overmann J."/>
            <person name="Amann R."/>
            <person name="Jetten M.S.M."/>
            <person name="Mascher T."/>
            <person name="Medema M.H."/>
            <person name="Devos D.P."/>
            <person name="Kaster A.-K."/>
            <person name="Ovreas L."/>
            <person name="Rohde M."/>
            <person name="Galperin M.Y."/>
            <person name="Jogler C."/>
        </authorList>
    </citation>
    <scope>NUCLEOTIDE SEQUENCE [LARGE SCALE GENOMIC DNA]</scope>
    <source>
        <strain evidence="2 3">ETA_A8</strain>
    </source>
</reference>
<keyword evidence="1" id="KW-0812">Transmembrane</keyword>
<evidence type="ECO:0000313" key="3">
    <source>
        <dbReference type="Proteomes" id="UP000315017"/>
    </source>
</evidence>
<organism evidence="2 3">
    <name type="scientific">Anatilimnocola aggregata</name>
    <dbReference type="NCBI Taxonomy" id="2528021"/>
    <lineage>
        <taxon>Bacteria</taxon>
        <taxon>Pseudomonadati</taxon>
        <taxon>Planctomycetota</taxon>
        <taxon>Planctomycetia</taxon>
        <taxon>Pirellulales</taxon>
        <taxon>Pirellulaceae</taxon>
        <taxon>Anatilimnocola</taxon>
    </lineage>
</organism>
<evidence type="ECO:0000256" key="1">
    <source>
        <dbReference type="SAM" id="Phobius"/>
    </source>
</evidence>
<gene>
    <name evidence="2" type="ORF">ETAA8_62500</name>
</gene>
<keyword evidence="3" id="KW-1185">Reference proteome</keyword>
<proteinExistence type="predicted"/>
<name>A0A517YLI7_9BACT</name>
<keyword evidence="1" id="KW-1133">Transmembrane helix</keyword>
<accession>A0A517YLI7</accession>
<keyword evidence="1" id="KW-0472">Membrane</keyword>
<dbReference type="KEGG" id="aagg:ETAA8_62500"/>
<protein>
    <submittedName>
        <fullName evidence="2">Uncharacterized protein</fullName>
    </submittedName>
</protein>
<dbReference type="OrthoDB" id="239825at2"/>
<feature type="transmembrane region" description="Helical" evidence="1">
    <location>
        <begin position="408"/>
        <end position="433"/>
    </location>
</feature>
<dbReference type="AlphaFoldDB" id="A0A517YLI7"/>